<dbReference type="Gene3D" id="2.120.10.30">
    <property type="entry name" value="TolB, C-terminal domain"/>
    <property type="match status" value="1"/>
</dbReference>
<dbReference type="PROSITE" id="PS50005">
    <property type="entry name" value="TPR"/>
    <property type="match status" value="1"/>
</dbReference>
<dbReference type="RefSeq" id="WP_160906654.1">
    <property type="nucleotide sequence ID" value="NZ_WVHS01000002.1"/>
</dbReference>
<evidence type="ECO:0000256" key="7">
    <source>
        <dbReference type="SAM" id="SignalP"/>
    </source>
</evidence>
<dbReference type="InterPro" id="IPR050330">
    <property type="entry name" value="Bact_OuterMem_StrucFunc"/>
</dbReference>
<dbReference type="Pfam" id="PF07676">
    <property type="entry name" value="PD40"/>
    <property type="match status" value="4"/>
</dbReference>
<dbReference type="InterPro" id="IPR011659">
    <property type="entry name" value="WD40"/>
</dbReference>
<accession>A0A7K1XYP4</accession>
<evidence type="ECO:0000256" key="1">
    <source>
        <dbReference type="ARBA" id="ARBA00004442"/>
    </source>
</evidence>
<comment type="caution">
    <text evidence="9">The sequence shown here is derived from an EMBL/GenBank/DDBJ whole genome shotgun (WGS) entry which is preliminary data.</text>
</comment>
<dbReference type="GO" id="GO:0009279">
    <property type="term" value="C:cell outer membrane"/>
    <property type="evidence" value="ECO:0007669"/>
    <property type="project" value="UniProtKB-SubCell"/>
</dbReference>
<feature type="region of interest" description="Disordered" evidence="6">
    <location>
        <begin position="618"/>
        <end position="639"/>
    </location>
</feature>
<dbReference type="InterPro" id="IPR006664">
    <property type="entry name" value="OMP_bac"/>
</dbReference>
<evidence type="ECO:0000256" key="4">
    <source>
        <dbReference type="PROSITE-ProRule" id="PRU00339"/>
    </source>
</evidence>
<dbReference type="CDD" id="cd07185">
    <property type="entry name" value="OmpA_C-like"/>
    <property type="match status" value="1"/>
</dbReference>
<dbReference type="SUPFAM" id="SSF48452">
    <property type="entry name" value="TPR-like"/>
    <property type="match status" value="1"/>
</dbReference>
<dbReference type="InterPro" id="IPR036737">
    <property type="entry name" value="OmpA-like_sf"/>
</dbReference>
<dbReference type="Gene3D" id="3.30.1330.60">
    <property type="entry name" value="OmpA-like domain"/>
    <property type="match status" value="1"/>
</dbReference>
<keyword evidence="7" id="KW-0732">Signal</keyword>
<comment type="subcellular location">
    <subcellularLocation>
        <location evidence="1">Cell outer membrane</location>
    </subcellularLocation>
</comment>
<dbReference type="InterPro" id="IPR006665">
    <property type="entry name" value="OmpA-like"/>
</dbReference>
<keyword evidence="2 5" id="KW-0472">Membrane</keyword>
<feature type="domain" description="OmpA-like" evidence="8">
    <location>
        <begin position="525"/>
        <end position="639"/>
    </location>
</feature>
<keyword evidence="3" id="KW-0998">Cell outer membrane</keyword>
<name>A0A7K1XYP4_9SPHI</name>
<keyword evidence="10" id="KW-1185">Reference proteome</keyword>
<dbReference type="InterPro" id="IPR011042">
    <property type="entry name" value="6-blade_b-propeller_TolB-like"/>
</dbReference>
<evidence type="ECO:0000313" key="10">
    <source>
        <dbReference type="Proteomes" id="UP000451233"/>
    </source>
</evidence>
<dbReference type="InterPro" id="IPR019734">
    <property type="entry name" value="TPR_rpt"/>
</dbReference>
<dbReference type="Proteomes" id="UP000451233">
    <property type="component" value="Unassembled WGS sequence"/>
</dbReference>
<proteinExistence type="predicted"/>
<evidence type="ECO:0000256" key="3">
    <source>
        <dbReference type="ARBA" id="ARBA00023237"/>
    </source>
</evidence>
<evidence type="ECO:0000313" key="9">
    <source>
        <dbReference type="EMBL" id="MXV15676.1"/>
    </source>
</evidence>
<protein>
    <submittedName>
        <fullName evidence="9">OmpA family protein</fullName>
    </submittedName>
</protein>
<evidence type="ECO:0000256" key="2">
    <source>
        <dbReference type="ARBA" id="ARBA00023136"/>
    </source>
</evidence>
<reference evidence="9 10" key="1">
    <citation type="submission" date="2019-11" db="EMBL/GenBank/DDBJ databases">
        <title>Pedobacter sp. HMF7056 Genome sequencing and assembly.</title>
        <authorList>
            <person name="Kang H."/>
            <person name="Kim H."/>
            <person name="Joh K."/>
        </authorList>
    </citation>
    <scope>NUCLEOTIDE SEQUENCE [LARGE SCALE GENOMIC DNA]</scope>
    <source>
        <strain evidence="9 10">HMF7056</strain>
    </source>
</reference>
<dbReference type="AlphaFoldDB" id="A0A7K1XYP4"/>
<dbReference type="PANTHER" id="PTHR30329">
    <property type="entry name" value="STATOR ELEMENT OF FLAGELLAR MOTOR COMPLEX"/>
    <property type="match status" value="1"/>
</dbReference>
<dbReference type="PROSITE" id="PS51123">
    <property type="entry name" value="OMPA_2"/>
    <property type="match status" value="1"/>
</dbReference>
<dbReference type="SUPFAM" id="SSF103088">
    <property type="entry name" value="OmpA-like"/>
    <property type="match status" value="1"/>
</dbReference>
<evidence type="ECO:0000259" key="8">
    <source>
        <dbReference type="PROSITE" id="PS51123"/>
    </source>
</evidence>
<sequence>MMSRFSLSLALFFLLCGHMQIGYAQLQANSPNKEAQQAYEQAGRMIAIKSYGQAAELLGKAVKLDPRFAKAWQQMGDLARIRQDYTSAKENYRKVLAIDPEFYRGTYLGLAESELNTADYTSALQHLRKYESYPDILEATRKLIAKYIGDAEFSLKAVSDPVPFKPVRLNDGVNTNDHEYFPVLTADGETLIFTRRIGQNEDFYKSNLIDGKWTTASPLSSAINTPQFNEGAQCISPDGLYLFFTGCNRPDGKGRCDIYLTRREGKEWAKPFNIGPPVNTDGWESQPSISPDGRTLYFVSNRTGGIGGYDIWKSSLVEGGEWSQPVNLGPKVNTPYDEQAPFIHADNETLYFSSNGWPGLGNRDIFLSRKDAQGNWQTPQNLGYPINTAGEETGLTISSDGKTAFFSATKADDSKGMDLFSFGLPAKIAPKPVTYVKGTVADKKTGELLFATLRITDVTSGELLYDDTSDPGSGEFLATLPAGKVIALAIEKEGYLFYSANFTLTTPASVARPFLVRALLEKIEVGGMVVLNNVFFNTNKYELLPESRSELQELIKLLTANPSLVIEISGHTDNKGDDKLNQVLSENRAKAVYEFLVANKIAAKRLTFKGYGAGKPIADNATEEGRKTNRRTEFRVTAK</sequence>
<dbReference type="InterPro" id="IPR011990">
    <property type="entry name" value="TPR-like_helical_dom_sf"/>
</dbReference>
<dbReference type="SUPFAM" id="SSF82171">
    <property type="entry name" value="DPP6 N-terminal domain-like"/>
    <property type="match status" value="1"/>
</dbReference>
<dbReference type="PANTHER" id="PTHR30329:SF21">
    <property type="entry name" value="LIPOPROTEIN YIAD-RELATED"/>
    <property type="match status" value="1"/>
</dbReference>
<feature type="signal peptide" evidence="7">
    <location>
        <begin position="1"/>
        <end position="24"/>
    </location>
</feature>
<dbReference type="Gene3D" id="1.25.40.10">
    <property type="entry name" value="Tetratricopeptide repeat domain"/>
    <property type="match status" value="1"/>
</dbReference>
<dbReference type="Pfam" id="PF00691">
    <property type="entry name" value="OmpA"/>
    <property type="match status" value="1"/>
</dbReference>
<keyword evidence="4" id="KW-0802">TPR repeat</keyword>
<feature type="chain" id="PRO_5029612131" evidence="7">
    <location>
        <begin position="25"/>
        <end position="639"/>
    </location>
</feature>
<evidence type="ECO:0000256" key="6">
    <source>
        <dbReference type="SAM" id="MobiDB-lite"/>
    </source>
</evidence>
<organism evidence="9 10">
    <name type="scientific">Hufsiella ginkgonis</name>
    <dbReference type="NCBI Taxonomy" id="2695274"/>
    <lineage>
        <taxon>Bacteria</taxon>
        <taxon>Pseudomonadati</taxon>
        <taxon>Bacteroidota</taxon>
        <taxon>Sphingobacteriia</taxon>
        <taxon>Sphingobacteriales</taxon>
        <taxon>Sphingobacteriaceae</taxon>
        <taxon>Hufsiella</taxon>
    </lineage>
</organism>
<feature type="compositionally biased region" description="Basic and acidic residues" evidence="6">
    <location>
        <begin position="623"/>
        <end position="639"/>
    </location>
</feature>
<evidence type="ECO:0000256" key="5">
    <source>
        <dbReference type="PROSITE-ProRule" id="PRU00473"/>
    </source>
</evidence>
<dbReference type="EMBL" id="WVHS01000002">
    <property type="protein sequence ID" value="MXV15676.1"/>
    <property type="molecule type" value="Genomic_DNA"/>
</dbReference>
<dbReference type="PRINTS" id="PR01021">
    <property type="entry name" value="OMPADOMAIN"/>
</dbReference>
<feature type="repeat" description="TPR" evidence="4">
    <location>
        <begin position="69"/>
        <end position="102"/>
    </location>
</feature>
<dbReference type="SMART" id="SM00028">
    <property type="entry name" value="TPR"/>
    <property type="match status" value="1"/>
</dbReference>
<gene>
    <name evidence="9" type="ORF">GS398_10200</name>
</gene>